<dbReference type="Proteomes" id="UP000826012">
    <property type="component" value="Chromosome"/>
</dbReference>
<evidence type="ECO:0008006" key="3">
    <source>
        <dbReference type="Google" id="ProtNLM"/>
    </source>
</evidence>
<evidence type="ECO:0000313" key="1">
    <source>
        <dbReference type="EMBL" id="BCZ21321.1"/>
    </source>
</evidence>
<reference evidence="1 2" key="1">
    <citation type="submission" date="2021-07" db="EMBL/GenBank/DDBJ databases">
        <title>Complete genome sequence of nontuberculous Mycobacterium sp. TY59.</title>
        <authorList>
            <person name="Fukushima K."/>
        </authorList>
    </citation>
    <scope>NUCLEOTIDE SEQUENCE [LARGE SCALE GENOMIC DNA]</scope>
    <source>
        <strain evidence="1 2">TY59</strain>
    </source>
</reference>
<protein>
    <recommendedName>
        <fullName evidence="3">Secreted protein</fullName>
    </recommendedName>
</protein>
<name>A0ABM7SU21_9MYCO</name>
<dbReference type="EMBL" id="AP024828">
    <property type="protein sequence ID" value="BCZ21321.1"/>
    <property type="molecule type" value="Genomic_DNA"/>
</dbReference>
<organism evidence="1 2">
    <name type="scientific">Mycobacterium senriense</name>
    <dbReference type="NCBI Taxonomy" id="2775496"/>
    <lineage>
        <taxon>Bacteria</taxon>
        <taxon>Bacillati</taxon>
        <taxon>Actinomycetota</taxon>
        <taxon>Actinomycetes</taxon>
        <taxon>Mycobacteriales</taxon>
        <taxon>Mycobacteriaceae</taxon>
        <taxon>Mycobacterium</taxon>
        <taxon>Mycobacterium avium complex (MAC)</taxon>
    </lineage>
</organism>
<gene>
    <name evidence="1" type="ORF">MTY59_11760</name>
</gene>
<reference evidence="1 2" key="2">
    <citation type="submission" date="2021-07" db="EMBL/GenBank/DDBJ databases">
        <authorList>
            <person name="Matsumoto Y."/>
            <person name="Motooka D."/>
            <person name="Nakamura S."/>
        </authorList>
    </citation>
    <scope>NUCLEOTIDE SEQUENCE [LARGE SCALE GENOMIC DNA]</scope>
    <source>
        <strain evidence="1 2">TY59</strain>
    </source>
</reference>
<proteinExistence type="predicted"/>
<sequence length="123" mass="13375">MARPRCRAEVVDPRRRAVGHFAADPIRRDHAPPTVNSCGDECVYIKAGVGGSQARLVDGQWVLDTMNNVTCSDGAYVLYATNSHLTWDPNTLAGTAEHTYLIPACGHPAGYSYTDQIQIKQSS</sequence>
<evidence type="ECO:0000313" key="2">
    <source>
        <dbReference type="Proteomes" id="UP000826012"/>
    </source>
</evidence>
<accession>A0ABM7SU21</accession>
<keyword evidence="2" id="KW-1185">Reference proteome</keyword>